<comment type="caution">
    <text evidence="2">The sequence shown here is derived from an EMBL/GenBank/DDBJ whole genome shotgun (WGS) entry which is preliminary data.</text>
</comment>
<dbReference type="Proteomes" id="UP001500689">
    <property type="component" value="Unassembled WGS sequence"/>
</dbReference>
<accession>A0ABP6VU83</accession>
<keyword evidence="3" id="KW-1185">Reference proteome</keyword>
<protein>
    <submittedName>
        <fullName evidence="2">Uncharacterized protein</fullName>
    </submittedName>
</protein>
<reference evidence="3" key="1">
    <citation type="journal article" date="2019" name="Int. J. Syst. Evol. Microbiol.">
        <title>The Global Catalogue of Microorganisms (GCM) 10K type strain sequencing project: providing services to taxonomists for standard genome sequencing and annotation.</title>
        <authorList>
            <consortium name="The Broad Institute Genomics Platform"/>
            <consortium name="The Broad Institute Genome Sequencing Center for Infectious Disease"/>
            <person name="Wu L."/>
            <person name="Ma J."/>
        </authorList>
    </citation>
    <scope>NUCLEOTIDE SEQUENCE [LARGE SCALE GENOMIC DNA]</scope>
    <source>
        <strain evidence="3">JCM 16898</strain>
    </source>
</reference>
<gene>
    <name evidence="2" type="ORF">GCM10022222_26520</name>
</gene>
<feature type="region of interest" description="Disordered" evidence="1">
    <location>
        <begin position="20"/>
        <end position="95"/>
    </location>
</feature>
<name>A0ABP6VU83_9PSEU</name>
<evidence type="ECO:0000313" key="3">
    <source>
        <dbReference type="Proteomes" id="UP001500689"/>
    </source>
</evidence>
<dbReference type="EMBL" id="BAAAZN010000004">
    <property type="protein sequence ID" value="GAA3541558.1"/>
    <property type="molecule type" value="Genomic_DNA"/>
</dbReference>
<organism evidence="2 3">
    <name type="scientific">Amycolatopsis ultiminotia</name>
    <dbReference type="NCBI Taxonomy" id="543629"/>
    <lineage>
        <taxon>Bacteria</taxon>
        <taxon>Bacillati</taxon>
        <taxon>Actinomycetota</taxon>
        <taxon>Actinomycetes</taxon>
        <taxon>Pseudonocardiales</taxon>
        <taxon>Pseudonocardiaceae</taxon>
        <taxon>Amycolatopsis</taxon>
    </lineage>
</organism>
<sequence>MRSAVIGKGGMVFANAAECCGRDHGRGPAPLGGGSGSPPGCQPRPSRVRPHNPSLVPRVSTADHTRAIGFAPPARPNPRSGIAPRIPRRGGAGEE</sequence>
<evidence type="ECO:0000313" key="2">
    <source>
        <dbReference type="EMBL" id="GAA3541558.1"/>
    </source>
</evidence>
<proteinExistence type="predicted"/>
<evidence type="ECO:0000256" key="1">
    <source>
        <dbReference type="SAM" id="MobiDB-lite"/>
    </source>
</evidence>